<proteinExistence type="predicted"/>
<evidence type="ECO:0000313" key="2">
    <source>
        <dbReference type="Proteomes" id="UP000826725"/>
    </source>
</evidence>
<dbReference type="KEGG" id="dbk:DGMP_14060"/>
<dbReference type="PANTHER" id="PTHR34227">
    <property type="entry name" value="CHAPERONE PROTEIN YCDY"/>
    <property type="match status" value="1"/>
</dbReference>
<dbReference type="Pfam" id="PF02613">
    <property type="entry name" value="Nitrate_red_del"/>
    <property type="match status" value="1"/>
</dbReference>
<dbReference type="InterPro" id="IPR050289">
    <property type="entry name" value="TorD/DmsD_chaperones"/>
</dbReference>
<dbReference type="AlphaFoldDB" id="A0A8D5FKJ7"/>
<dbReference type="EMBL" id="AP024086">
    <property type="protein sequence ID" value="BCL60713.1"/>
    <property type="molecule type" value="Genomic_DNA"/>
</dbReference>
<dbReference type="RefSeq" id="WP_228856814.1">
    <property type="nucleotide sequence ID" value="NZ_AP024086.1"/>
</dbReference>
<dbReference type="Proteomes" id="UP000826725">
    <property type="component" value="Chromosome"/>
</dbReference>
<sequence length="168" mass="19613">MNKTYLESLYALLDALGGEKEKDAIDTAIKKSRDFLEDLQVEYTRLFINGIPHVVAPPYGSVYFDKSLQGKYAEQVMHYYCSKGYALTDKADFPDNLIHQLEFLSFLAEDKDQESENEFLGTYFLPWFETFSKLVKKEAQHPFYRIIITLIDFFTKEEKEYGVQLNEA</sequence>
<protein>
    <submittedName>
        <fullName evidence="1">Chaperone TorD</fullName>
    </submittedName>
</protein>
<name>A0A8D5FKJ7_9BACT</name>
<evidence type="ECO:0000313" key="1">
    <source>
        <dbReference type="EMBL" id="BCL60713.1"/>
    </source>
</evidence>
<dbReference type="PANTHER" id="PTHR34227:SF1">
    <property type="entry name" value="DIMETHYL SULFOXIDE REDUCTASE CHAPERONE-RELATED"/>
    <property type="match status" value="1"/>
</dbReference>
<accession>A0A8D5FKJ7</accession>
<organism evidence="1 2">
    <name type="scientific">Desulfomarina profundi</name>
    <dbReference type="NCBI Taxonomy" id="2772557"/>
    <lineage>
        <taxon>Bacteria</taxon>
        <taxon>Pseudomonadati</taxon>
        <taxon>Thermodesulfobacteriota</taxon>
        <taxon>Desulfobulbia</taxon>
        <taxon>Desulfobulbales</taxon>
        <taxon>Desulfobulbaceae</taxon>
        <taxon>Desulfomarina</taxon>
    </lineage>
</organism>
<gene>
    <name evidence="1" type="ORF">DGMP_14060</name>
</gene>
<dbReference type="InterPro" id="IPR020945">
    <property type="entry name" value="DMSO/NO3_reduct_chaperone"/>
</dbReference>
<reference evidence="1" key="1">
    <citation type="submission" date="2020-09" db="EMBL/GenBank/DDBJ databases">
        <title>Desulfogranum mesoprofundum gen. nov., sp. nov., a novel mesophilic, sulfate-reducing chemolithoautotroph isolated from a deep-sea hydrothermal vent chimney in the Suiyo Seamount.</title>
        <authorList>
            <person name="Hashimoto Y."/>
            <person name="Nakagawa S."/>
        </authorList>
    </citation>
    <scope>NUCLEOTIDE SEQUENCE</scope>
    <source>
        <strain evidence="1">KT2</strain>
    </source>
</reference>
<keyword evidence="2" id="KW-1185">Reference proteome</keyword>